<dbReference type="PANTHER" id="PTHR14255">
    <property type="entry name" value="CEREBLON"/>
    <property type="match status" value="1"/>
</dbReference>
<name>A0ABP0QHU4_9DINO</name>
<dbReference type="PANTHER" id="PTHR14255:SF3">
    <property type="entry name" value="SULFITE EXPORTER TAUE_SAFE FAMILY PROTEIN 5-RELATED"/>
    <property type="match status" value="1"/>
</dbReference>
<dbReference type="EMBL" id="CAXAMM010039462">
    <property type="protein sequence ID" value="CAK9086576.1"/>
    <property type="molecule type" value="Genomic_DNA"/>
</dbReference>
<feature type="transmembrane region" description="Helical" evidence="5">
    <location>
        <begin position="155"/>
        <end position="173"/>
    </location>
</feature>
<keyword evidence="2 5" id="KW-0812">Transmembrane</keyword>
<dbReference type="Proteomes" id="UP001642464">
    <property type="component" value="Unassembled WGS sequence"/>
</dbReference>
<comment type="subcellular location">
    <subcellularLocation>
        <location evidence="1">Membrane</location>
        <topology evidence="1">Multi-pass membrane protein</topology>
    </subcellularLocation>
</comment>
<protein>
    <submittedName>
        <fullName evidence="6">Sulfite exporter TauE/SafE family protein 2</fullName>
    </submittedName>
</protein>
<evidence type="ECO:0000256" key="1">
    <source>
        <dbReference type="ARBA" id="ARBA00004141"/>
    </source>
</evidence>
<feature type="transmembrane region" description="Helical" evidence="5">
    <location>
        <begin position="326"/>
        <end position="349"/>
    </location>
</feature>
<feature type="transmembrane region" description="Helical" evidence="5">
    <location>
        <begin position="61"/>
        <end position="90"/>
    </location>
</feature>
<feature type="transmembrane region" description="Helical" evidence="5">
    <location>
        <begin position="96"/>
        <end position="117"/>
    </location>
</feature>
<feature type="transmembrane region" description="Helical" evidence="5">
    <location>
        <begin position="129"/>
        <end position="149"/>
    </location>
</feature>
<evidence type="ECO:0000256" key="2">
    <source>
        <dbReference type="ARBA" id="ARBA00022692"/>
    </source>
</evidence>
<gene>
    <name evidence="6" type="ORF">SCF082_LOCUS40947</name>
</gene>
<evidence type="ECO:0000256" key="3">
    <source>
        <dbReference type="ARBA" id="ARBA00022989"/>
    </source>
</evidence>
<keyword evidence="4 5" id="KW-0472">Membrane</keyword>
<evidence type="ECO:0000256" key="5">
    <source>
        <dbReference type="SAM" id="Phobius"/>
    </source>
</evidence>
<keyword evidence="3 5" id="KW-1133">Transmembrane helix</keyword>
<reference evidence="6 7" key="1">
    <citation type="submission" date="2024-02" db="EMBL/GenBank/DDBJ databases">
        <authorList>
            <person name="Chen Y."/>
            <person name="Shah S."/>
            <person name="Dougan E. K."/>
            <person name="Thang M."/>
            <person name="Chan C."/>
        </authorList>
    </citation>
    <scope>NUCLEOTIDE SEQUENCE [LARGE SCALE GENOMIC DNA]</scope>
</reference>
<sequence>MRWQRQRENTRWTFSISESQDAGANHTGSPNLLQMSSSRESGFEYHKEPFPPDWRHDGLTVLLASLGLIVAASGGIGGGGILVPLFMLALEFKPKHAIALSNFTILGGAIANTLANARRKHPQRPSEPLIDWDLILAMEPLTIFGAVFGSLLSKILPNFVLTSALVIILSLIGQRTLMKGCSMFREESRTLRPVEFELSDRLLDDIRWTASEDVQDYIEFQSDSETAPGGVDSNAPRLRCKIAALTLCFAGTCALTLLKGGGRMASPLGVECGSIGFWLLYFGAVPWVLAFALGFRQMLVSEFHQKLQQGYTFQPGEVRWDSRNTLLYPLLCAIAGLLAGLFGVGGGIVKGPLMLEMGIMPSVASASAAAMILYTSAAASASFLVFGLLHPLYGALFFFLGLICTALGQYVVGQWVHKQNRQSPIVLSIGTVILLSSVFVAVTWSRFEVDWVGLGSFELFSLQVQVLYLERDRDRERERESAGVGVGSIFVPSWEYKKGIIWSFTEWLPNTTQPCSKCFHAEVGGRGLKT</sequence>
<evidence type="ECO:0000313" key="6">
    <source>
        <dbReference type="EMBL" id="CAK9086576.1"/>
    </source>
</evidence>
<accession>A0ABP0QHU4</accession>
<keyword evidence="7" id="KW-1185">Reference proteome</keyword>
<organism evidence="6 7">
    <name type="scientific">Durusdinium trenchii</name>
    <dbReference type="NCBI Taxonomy" id="1381693"/>
    <lineage>
        <taxon>Eukaryota</taxon>
        <taxon>Sar</taxon>
        <taxon>Alveolata</taxon>
        <taxon>Dinophyceae</taxon>
        <taxon>Suessiales</taxon>
        <taxon>Symbiodiniaceae</taxon>
        <taxon>Durusdinium</taxon>
    </lineage>
</organism>
<dbReference type="InterPro" id="IPR002781">
    <property type="entry name" value="TM_pro_TauE-like"/>
</dbReference>
<feature type="transmembrane region" description="Helical" evidence="5">
    <location>
        <begin position="392"/>
        <end position="413"/>
    </location>
</feature>
<feature type="transmembrane region" description="Helical" evidence="5">
    <location>
        <begin position="425"/>
        <end position="445"/>
    </location>
</feature>
<comment type="caution">
    <text evidence="6">The sequence shown here is derived from an EMBL/GenBank/DDBJ whole genome shotgun (WGS) entry which is preliminary data.</text>
</comment>
<dbReference type="Pfam" id="PF01925">
    <property type="entry name" value="TauE"/>
    <property type="match status" value="2"/>
</dbReference>
<proteinExistence type="predicted"/>
<feature type="transmembrane region" description="Helical" evidence="5">
    <location>
        <begin position="275"/>
        <end position="295"/>
    </location>
</feature>
<evidence type="ECO:0000313" key="7">
    <source>
        <dbReference type="Proteomes" id="UP001642464"/>
    </source>
</evidence>
<evidence type="ECO:0000256" key="4">
    <source>
        <dbReference type="ARBA" id="ARBA00023136"/>
    </source>
</evidence>
<feature type="transmembrane region" description="Helical" evidence="5">
    <location>
        <begin position="361"/>
        <end position="386"/>
    </location>
</feature>